<evidence type="ECO:0000313" key="3">
    <source>
        <dbReference type="EMBL" id="XAE53509.1"/>
    </source>
</evidence>
<reference evidence="3 4" key="1">
    <citation type="submission" date="2022-10" db="EMBL/GenBank/DDBJ databases">
        <title>Genomic of Burkholderia cepacia PN-1.</title>
        <authorList>
            <person name="Yang Y."/>
            <person name="Guan H."/>
            <person name="Huang J."/>
        </authorList>
    </citation>
    <scope>NUCLEOTIDE SEQUENCE [LARGE SCALE GENOMIC DNA]</scope>
    <source>
        <strain evidence="3 4">PN-1</strain>
    </source>
</reference>
<evidence type="ECO:0000256" key="1">
    <source>
        <dbReference type="SAM" id="Coils"/>
    </source>
</evidence>
<proteinExistence type="predicted"/>
<evidence type="ECO:0000256" key="2">
    <source>
        <dbReference type="SAM" id="MobiDB-lite"/>
    </source>
</evidence>
<feature type="compositionally biased region" description="Polar residues" evidence="2">
    <location>
        <begin position="17"/>
        <end position="27"/>
    </location>
</feature>
<dbReference type="RefSeq" id="WP_342706308.1">
    <property type="nucleotide sequence ID" value="NZ_CP109823.1"/>
</dbReference>
<feature type="region of interest" description="Disordered" evidence="2">
    <location>
        <begin position="1"/>
        <end position="63"/>
    </location>
</feature>
<name>A0ABZ3DWE1_9BURK</name>
<feature type="coiled-coil region" evidence="1">
    <location>
        <begin position="1024"/>
        <end position="1082"/>
    </location>
</feature>
<dbReference type="Proteomes" id="UP001448498">
    <property type="component" value="Chromosome 2"/>
</dbReference>
<protein>
    <recommendedName>
        <fullName evidence="5">Awr type III effector family protein</fullName>
    </recommendedName>
</protein>
<accession>A0ABZ3DWE1</accession>
<sequence length="1171" mass="125344">MSGSDSRRIPLRDRSSEMSTPALNRSNGMPPARAADHAADTPATPSPGPSTQTDPAPAPGQVTGVLAGLTSKLKSRARAAGHAIAHPKRPNLPMELTALSVLKVGTKGRPVLPHQTNDPARDVAVPPPALSGATRPDSLAYVRPEGAMRKPAQSMQQALGGFSAHAADTTPAGGDDGIGDPAAAARRCFASRDPASIDRLVTDLRHALASAPGLPPAGRACQAELLIDALADVCYGQPDLARDVLRRLQQGLSIQSQPARDAGFIDNHLTALAWRTAQKLAVTASGYDCVHALAGRTWPPADGAARYAPRVWLQAADRLVDTTRCDADPAGVERHARALAGDTSATKPAHAAWLVRAASRLWRSQNADGLNASDKGALLAGRQGFFSDGPGTPFAATKNRLARFLNHTIPRATSDHFEPAQDERDEAVPVAAQRSAFAAAVRPFGYRKSAVAAMQDGVPGASLGAWSKDEQVLDAALRDAFVAMDEHPAVREPAAGPAKLKKDSRAIHETVGAAELAVLAELSRTPGAGRQPVGYGMKFDDATVGLIAARVVHTLDDAAIDRLARRAVQRPGARAAPVSVRSTLRAARVRRMLAAFRDTLAGADRSPQARADALERVRKHLIGGSDVLDAKKIGLWRKHVGDDVPPAVATRFDTIDRIALGKAVKPRGTTTDDYRDAGDRIIDALEGSGKAIVTEGGVIGASTRGVSATAASFPWIAPRLNVQASHGRQSVLEFSRSTAAYKIGIGTQRRNRFEAGGGLQVGHNFSIVRAAGNVEVGHEWDDTEQCTVDLSIARRLHPVNDAYDDSAGRRQLKSVNRYLFDNAGRGKGERALWNELGSRFFDNDDFSVAWNNQTASLRKVQVATDLRAGVKIGAGQYSARATAALGDTYQWVHRAELDSVDASGQTKIEGHRVGSGHRAGVEAGINVSISDQLQNAQTGSADPADVATVSIFSPKLIGVEVPVHDSFHQAKATLVRERGRLQVRASNADTEFANFTQYKNALRNDPAWLLAFGATPGQPLPAAAADYERALAAGRERIEQYLSQIAENRVQNLRFVLRRRLREHAAREADALDDRIASLRARHRGDPPEHDIDMLLDRRDALLRRADSWLPTELLTVQATDRQITAGLRLGLQIAVQKGARGEHEVAALKLSPREADRLDRNWPRQPEARA</sequence>
<keyword evidence="4" id="KW-1185">Reference proteome</keyword>
<feature type="region of interest" description="Disordered" evidence="2">
    <location>
        <begin position="111"/>
        <end position="136"/>
    </location>
</feature>
<feature type="compositionally biased region" description="Basic and acidic residues" evidence="2">
    <location>
        <begin position="1"/>
        <end position="16"/>
    </location>
</feature>
<evidence type="ECO:0000313" key="4">
    <source>
        <dbReference type="Proteomes" id="UP001448498"/>
    </source>
</evidence>
<evidence type="ECO:0008006" key="5">
    <source>
        <dbReference type="Google" id="ProtNLM"/>
    </source>
</evidence>
<keyword evidence="1" id="KW-0175">Coiled coil</keyword>
<organism evidence="3 4">
    <name type="scientific">Burkholderia arboris</name>
    <dbReference type="NCBI Taxonomy" id="488730"/>
    <lineage>
        <taxon>Bacteria</taxon>
        <taxon>Pseudomonadati</taxon>
        <taxon>Pseudomonadota</taxon>
        <taxon>Betaproteobacteria</taxon>
        <taxon>Burkholderiales</taxon>
        <taxon>Burkholderiaceae</taxon>
        <taxon>Burkholderia</taxon>
        <taxon>Burkholderia cepacia complex</taxon>
    </lineage>
</organism>
<gene>
    <name evidence="3" type="ORF">OHZ10_33305</name>
</gene>
<dbReference type="EMBL" id="CP109823">
    <property type="protein sequence ID" value="XAE53509.1"/>
    <property type="molecule type" value="Genomic_DNA"/>
</dbReference>